<evidence type="ECO:0000256" key="2">
    <source>
        <dbReference type="ARBA" id="ARBA00022670"/>
    </source>
</evidence>
<evidence type="ECO:0000256" key="3">
    <source>
        <dbReference type="ARBA" id="ARBA00022801"/>
    </source>
</evidence>
<feature type="domain" description="Peptidase M16 C-terminal" evidence="7">
    <location>
        <begin position="880"/>
        <end position="1100"/>
    </location>
</feature>
<comment type="similarity">
    <text evidence="1">Belongs to the peptidase M16 family.</text>
</comment>
<evidence type="ECO:0000313" key="8">
    <source>
        <dbReference type="EMBL" id="KAK9834935.1"/>
    </source>
</evidence>
<proteinExistence type="inferred from homology"/>
<evidence type="ECO:0000313" key="9">
    <source>
        <dbReference type="Proteomes" id="UP001485043"/>
    </source>
</evidence>
<dbReference type="Proteomes" id="UP001485043">
    <property type="component" value="Unassembled WGS sequence"/>
</dbReference>
<evidence type="ECO:0000259" key="7">
    <source>
        <dbReference type="Pfam" id="PF05193"/>
    </source>
</evidence>
<dbReference type="Pfam" id="PF00675">
    <property type="entry name" value="Peptidase_M16"/>
    <property type="match status" value="1"/>
</dbReference>
<comment type="caution">
    <text evidence="8">The sequence shown here is derived from an EMBL/GenBank/DDBJ whole genome shotgun (WGS) entry which is preliminary data.</text>
</comment>
<reference evidence="8 9" key="1">
    <citation type="journal article" date="2024" name="Nat. Commun.">
        <title>Phylogenomics reveals the evolutionary origins of lichenization in chlorophyte algae.</title>
        <authorList>
            <person name="Puginier C."/>
            <person name="Libourel C."/>
            <person name="Otte J."/>
            <person name="Skaloud P."/>
            <person name="Haon M."/>
            <person name="Grisel S."/>
            <person name="Petersen M."/>
            <person name="Berrin J.G."/>
            <person name="Delaux P.M."/>
            <person name="Dal Grande F."/>
            <person name="Keller J."/>
        </authorList>
    </citation>
    <scope>NUCLEOTIDE SEQUENCE [LARGE SCALE GENOMIC DNA]</scope>
    <source>
        <strain evidence="8 9">SAG 2523</strain>
    </source>
</reference>
<keyword evidence="2" id="KW-0645">Protease</keyword>
<organism evidence="8 9">
    <name type="scientific">Apatococcus fuscideae</name>
    <dbReference type="NCBI Taxonomy" id="2026836"/>
    <lineage>
        <taxon>Eukaryota</taxon>
        <taxon>Viridiplantae</taxon>
        <taxon>Chlorophyta</taxon>
        <taxon>core chlorophytes</taxon>
        <taxon>Trebouxiophyceae</taxon>
        <taxon>Chlorellales</taxon>
        <taxon>Chlorellaceae</taxon>
        <taxon>Apatococcus</taxon>
    </lineage>
</organism>
<dbReference type="InterPro" id="IPR007863">
    <property type="entry name" value="Peptidase_M16_C"/>
</dbReference>
<accession>A0AAW1RN45</accession>
<dbReference type="InterPro" id="IPR050626">
    <property type="entry name" value="Peptidase_M16"/>
</dbReference>
<evidence type="ECO:0000256" key="1">
    <source>
        <dbReference type="ARBA" id="ARBA00007261"/>
    </source>
</evidence>
<dbReference type="GO" id="GO:0046872">
    <property type="term" value="F:metal ion binding"/>
    <property type="evidence" value="ECO:0007669"/>
    <property type="project" value="InterPro"/>
</dbReference>
<evidence type="ECO:0000256" key="5">
    <source>
        <dbReference type="ARBA" id="ARBA00023049"/>
    </source>
</evidence>
<gene>
    <name evidence="8" type="ORF">WJX84_010670</name>
</gene>
<dbReference type="PANTHER" id="PTHR43690:SF33">
    <property type="entry name" value="STROMAL PROCESSING PEPTIDASE, CHLOROPLASTIC"/>
    <property type="match status" value="1"/>
</dbReference>
<dbReference type="GO" id="GO:0006508">
    <property type="term" value="P:proteolysis"/>
    <property type="evidence" value="ECO:0007669"/>
    <property type="project" value="UniProtKB-KW"/>
</dbReference>
<dbReference type="Pfam" id="PF05193">
    <property type="entry name" value="Peptidase_M16_C"/>
    <property type="match status" value="2"/>
</dbReference>
<dbReference type="InterPro" id="IPR011249">
    <property type="entry name" value="Metalloenz_LuxS/M16"/>
</dbReference>
<evidence type="ECO:0000256" key="4">
    <source>
        <dbReference type="ARBA" id="ARBA00022833"/>
    </source>
</evidence>
<feature type="domain" description="Peptidase M16 N-terminal" evidence="6">
    <location>
        <begin position="101"/>
        <end position="222"/>
    </location>
</feature>
<dbReference type="PANTHER" id="PTHR43690">
    <property type="entry name" value="NARDILYSIN"/>
    <property type="match status" value="1"/>
</dbReference>
<feature type="domain" description="Peptidase M16 C-terminal" evidence="7">
    <location>
        <begin position="259"/>
        <end position="302"/>
    </location>
</feature>
<evidence type="ECO:0000259" key="6">
    <source>
        <dbReference type="Pfam" id="PF00675"/>
    </source>
</evidence>
<dbReference type="SUPFAM" id="SSF63411">
    <property type="entry name" value="LuxS/MPP-like metallohydrolase"/>
    <property type="match status" value="3"/>
</dbReference>
<keyword evidence="9" id="KW-1185">Reference proteome</keyword>
<keyword evidence="5" id="KW-0482">Metalloprotease</keyword>
<dbReference type="AlphaFoldDB" id="A0AAW1RN45"/>
<name>A0AAW1RN45_9CHLO</name>
<dbReference type="GO" id="GO:0008237">
    <property type="term" value="F:metallopeptidase activity"/>
    <property type="evidence" value="ECO:0007669"/>
    <property type="project" value="UniProtKB-KW"/>
</dbReference>
<dbReference type="Gene3D" id="3.30.830.10">
    <property type="entry name" value="Metalloenzyme, LuxS/M16 peptidase-like"/>
    <property type="match status" value="4"/>
</dbReference>
<protein>
    <submittedName>
        <fullName evidence="8">Uncharacterized protein</fullName>
    </submittedName>
</protein>
<sequence>MAVRTSAGKLAPEAVLRPTSSSGLLASRLKAYQQVQRQLAAGFRRPLRTTIRSRNGLSVQVSAAAVAEAEAHHPDVQALLETELPPHPDLTIGHLENGLRYVILPNKSPPDRMEVHMEVHAGSVDEGPEEQGVAHFVEHVTFLGSRKRENLLGTGCRSNAYTDFQHTVFHVHLPLSNGNTGRPMLPQVLDALREVAFEAEFLETRIEKERRAVLSEAGMMNSIEYRVDCQLLGWLHAENALGHRFPIGKTDQVDRWHGDVLRSFWKRWYYPANCTLYVVGDLDRSIPEIEALVQSTFDRVAPGRELVNGLGSGTQLHGATEVPAPAQSLQLGPLKPRQLVRPPVIHDFGFLVNGAAPKPAPIQIFQHRLLQQYCLSIFCKLPIAPIQRLSGLRRGLLVRMLISVLTFRVNSRYSEPGSRFLGIELDISDSAREGCMVSTLTITSEAGDWRPSTQVAIQEVRRLQKYGFTASELDRYLTALLRDSAQLALSSDAISHQQNLEFAMDSIALDHTFTHPSESYDQLSQAALGVTLDEVNGLCRSLLSFASHYGREDELAEEARQQPEMWEQGPPTRATSIVACVPMHVDTSGQSIAAARPIQRGSSMAMTEHVDDPAAAAAALSPEDPLDQAAASEDEIPEGAVVFQISDSDIANVLSEQSLEVEAKEEVDTPVFLMQSDRVQRMVAEHRPHFVPVRPGGSATPAADPATGIVQRRLSNGVALNARVSDVEPQAALLRLSCVGGRVSEPSTSAPDGQGAIMVGTRAVSESGAVGSWRREQLELFCISRLINCAVEATEEQVTMDFSFPVSGNGLKAVLELLHLFVMEPCWTEGAMYRAKQAFRSHYLSLPKSLERSTADRILTSMLGTDRRFRDSTLDDLNALTLDGMRSALGRLLHPENLEVSIVGDVDLAELDALAPVYLGTISAQGSPPNLTPDPLVIQRPAPTDRSQAWHLKDSDERAFAYIAGPVPSEWAYRELQGPAEPGSVVTPRVLPRNANPQEVQQALADKRRHPLFTGIVLALLVEVMNGRLFTTVRDALGLTYDVSFELALFELLKNGWFSVSVTSSPDKIHETAEACVRVLRAPGHSPITQRELERARRTLITRHETDSKENSYWLGLMTRTHSLSRPSSSR</sequence>
<dbReference type="EMBL" id="JALJOV010002094">
    <property type="protein sequence ID" value="KAK9834935.1"/>
    <property type="molecule type" value="Genomic_DNA"/>
</dbReference>
<dbReference type="InterPro" id="IPR011765">
    <property type="entry name" value="Pept_M16_N"/>
</dbReference>
<keyword evidence="3" id="KW-0378">Hydrolase</keyword>
<keyword evidence="4" id="KW-0862">Zinc</keyword>